<dbReference type="Gene3D" id="1.20.1250.20">
    <property type="entry name" value="MFS general substrate transporter like domains"/>
    <property type="match status" value="1"/>
</dbReference>
<keyword evidence="4" id="KW-1185">Reference proteome</keyword>
<reference evidence="3 4" key="1">
    <citation type="journal article" date="2015" name="Fungal Genet. Biol.">
        <title>Evolution of novel wood decay mechanisms in Agaricales revealed by the genome sequences of Fistulina hepatica and Cylindrobasidium torrendii.</title>
        <authorList>
            <person name="Floudas D."/>
            <person name="Held B.W."/>
            <person name="Riley R."/>
            <person name="Nagy L.G."/>
            <person name="Koehler G."/>
            <person name="Ransdell A.S."/>
            <person name="Younus H."/>
            <person name="Chow J."/>
            <person name="Chiniquy J."/>
            <person name="Lipzen A."/>
            <person name="Tritt A."/>
            <person name="Sun H."/>
            <person name="Haridas S."/>
            <person name="LaButti K."/>
            <person name="Ohm R.A."/>
            <person name="Kues U."/>
            <person name="Blanchette R.A."/>
            <person name="Grigoriev I.V."/>
            <person name="Minto R.E."/>
            <person name="Hibbett D.S."/>
        </authorList>
    </citation>
    <scope>NUCLEOTIDE SEQUENCE [LARGE SCALE GENOMIC DNA]</scope>
    <source>
        <strain evidence="3 4">ATCC 64428</strain>
    </source>
</reference>
<dbReference type="InterPro" id="IPR036259">
    <property type="entry name" value="MFS_trans_sf"/>
</dbReference>
<dbReference type="GO" id="GO:0070290">
    <property type="term" value="F:N-acylphosphatidylethanolamine-specific phospholipase D activity"/>
    <property type="evidence" value="ECO:0007669"/>
    <property type="project" value="TreeGrafter"/>
</dbReference>
<protein>
    <recommendedName>
        <fullName evidence="2">Metallo-beta-lactamase domain-containing protein</fullName>
    </recommendedName>
</protein>
<dbReference type="InterPro" id="IPR001279">
    <property type="entry name" value="Metallo-B-lactamas"/>
</dbReference>
<dbReference type="PANTHER" id="PTHR15032:SF4">
    <property type="entry name" value="N-ACYL-PHOSPHATIDYLETHANOLAMINE-HYDROLYZING PHOSPHOLIPASE D"/>
    <property type="match status" value="1"/>
</dbReference>
<dbReference type="OrthoDB" id="332863at2759"/>
<dbReference type="InterPro" id="IPR036866">
    <property type="entry name" value="RibonucZ/Hydroxyglut_hydro"/>
</dbReference>
<keyword evidence="1" id="KW-0812">Transmembrane</keyword>
<proteinExistence type="predicted"/>
<evidence type="ECO:0000259" key="2">
    <source>
        <dbReference type="Pfam" id="PF12706"/>
    </source>
</evidence>
<gene>
    <name evidence="3" type="ORF">FISHEDRAFT_59484</name>
</gene>
<dbReference type="GO" id="GO:0070291">
    <property type="term" value="P:N-acylethanolamine metabolic process"/>
    <property type="evidence" value="ECO:0007669"/>
    <property type="project" value="TreeGrafter"/>
</dbReference>
<dbReference type="GO" id="GO:0005737">
    <property type="term" value="C:cytoplasm"/>
    <property type="evidence" value="ECO:0007669"/>
    <property type="project" value="TreeGrafter"/>
</dbReference>
<feature type="domain" description="Metallo-beta-lactamase" evidence="2">
    <location>
        <begin position="310"/>
        <end position="460"/>
    </location>
</feature>
<evidence type="ECO:0000256" key="1">
    <source>
        <dbReference type="SAM" id="Phobius"/>
    </source>
</evidence>
<dbReference type="Pfam" id="PF12706">
    <property type="entry name" value="Lactamase_B_2"/>
    <property type="match status" value="1"/>
</dbReference>
<dbReference type="EMBL" id="KN881930">
    <property type="protein sequence ID" value="KIY47621.1"/>
    <property type="molecule type" value="Genomic_DNA"/>
</dbReference>
<dbReference type="GO" id="GO:0070292">
    <property type="term" value="P:N-acylphosphatidylethanolamine metabolic process"/>
    <property type="evidence" value="ECO:0007669"/>
    <property type="project" value="TreeGrafter"/>
</dbReference>
<keyword evidence="1" id="KW-1133">Transmembrane helix</keyword>
<organism evidence="3 4">
    <name type="scientific">Fistulina hepatica ATCC 64428</name>
    <dbReference type="NCBI Taxonomy" id="1128425"/>
    <lineage>
        <taxon>Eukaryota</taxon>
        <taxon>Fungi</taxon>
        <taxon>Dikarya</taxon>
        <taxon>Basidiomycota</taxon>
        <taxon>Agaricomycotina</taxon>
        <taxon>Agaricomycetes</taxon>
        <taxon>Agaricomycetidae</taxon>
        <taxon>Agaricales</taxon>
        <taxon>Fistulinaceae</taxon>
        <taxon>Fistulina</taxon>
    </lineage>
</organism>
<dbReference type="PANTHER" id="PTHR15032">
    <property type="entry name" value="N-ACYL-PHOSPHATIDYLETHANOLAMINE-HYDROLYZING PHOSPHOLIPASE D"/>
    <property type="match status" value="1"/>
</dbReference>
<feature type="transmembrane region" description="Helical" evidence="1">
    <location>
        <begin position="251"/>
        <end position="269"/>
    </location>
</feature>
<dbReference type="Gene3D" id="3.60.15.10">
    <property type="entry name" value="Ribonuclease Z/Hydroxyacylglutathione hydrolase-like"/>
    <property type="match status" value="1"/>
</dbReference>
<dbReference type="AlphaFoldDB" id="A0A0D7ACF4"/>
<keyword evidence="1" id="KW-0472">Membrane</keyword>
<sequence length="494" mass="55340">MTSTIVTGLPCGLDKVGALIVFAAGSAVSGTAPTMTVLIVGQDNCAGSRRWGDTSLDIHCHLRSRSLVGTWFVHQNNWNDKPRAAGVDLLAFLKGTGMSVHKLNMSTPAGWVLGSIFSPFVAGSLAERASSTICGHFVDGWRWLFYMDLLLCLLVFANVSVFLKVHRPRGDVWAKLKTVDLLPTWFQSHYFRDLCVEYGRLSIHDSWHRSAYFNARVNTVWCRHGVPAHARLRYGVAICDNKNAAAISLLTFFRAFSWAWGILISGMILQNKLLKCLPAAMLEPPYLDGRDLDDLAYTLILLIPDMPLAWHDVMVPAFQETPPCRVEELPKIDTVVISYDHLDVPTLRALFKRRHKPHVFAPLGNEKLITSFSLPASHCHTADWWDMYRMTSRKMPITCSVNFTVTPCQHQMMRGPFNLFKTLWPSWAIWEVFPDDISGADSSATIRKTVFFTGDTGYRNVRLGQKEDEIPTCPAFCEAGEKFGGFDLALPLSV</sequence>
<name>A0A0D7ACF4_9AGAR</name>
<evidence type="ECO:0000313" key="3">
    <source>
        <dbReference type="EMBL" id="KIY47621.1"/>
    </source>
</evidence>
<evidence type="ECO:0000313" key="4">
    <source>
        <dbReference type="Proteomes" id="UP000054144"/>
    </source>
</evidence>
<feature type="transmembrane region" description="Helical" evidence="1">
    <location>
        <begin position="143"/>
        <end position="163"/>
    </location>
</feature>
<dbReference type="Proteomes" id="UP000054144">
    <property type="component" value="Unassembled WGS sequence"/>
</dbReference>
<accession>A0A0D7ACF4</accession>
<feature type="transmembrane region" description="Helical" evidence="1">
    <location>
        <begin position="16"/>
        <end position="40"/>
    </location>
</feature>
<dbReference type="SUPFAM" id="SSF103473">
    <property type="entry name" value="MFS general substrate transporter"/>
    <property type="match status" value="1"/>
</dbReference>
<feature type="transmembrane region" description="Helical" evidence="1">
    <location>
        <begin position="103"/>
        <end position="123"/>
    </location>
</feature>